<proteinExistence type="predicted"/>
<evidence type="ECO:0000313" key="3">
    <source>
        <dbReference type="Proteomes" id="UP000274841"/>
    </source>
</evidence>
<dbReference type="STRING" id="82380.RS83_01520"/>
<dbReference type="RefSeq" id="WP_046746669.1">
    <property type="nucleotide sequence ID" value="NZ_BAAAKO010000004.1"/>
</dbReference>
<accession>A0A147E320</accession>
<organism evidence="2 3">
    <name type="scientific">Microbacterium oxydans</name>
    <dbReference type="NCBI Taxonomy" id="82380"/>
    <lineage>
        <taxon>Bacteria</taxon>
        <taxon>Bacillati</taxon>
        <taxon>Actinomycetota</taxon>
        <taxon>Actinomycetes</taxon>
        <taxon>Micrococcales</taxon>
        <taxon>Microbacteriaceae</taxon>
        <taxon>Microbacterium</taxon>
    </lineage>
</organism>
<sequence>MAGERMLVPISDLQTTSEKLTAIVAELESAAAKQDDVENAVGRPYGDGRLKDRCHDFEGSWNDSRDKLLTKLKEVADRVKGTVDEVMSLDTEMATSMEQSGSGSAPGAGRQPAAV</sequence>
<feature type="region of interest" description="Disordered" evidence="1">
    <location>
        <begin position="93"/>
        <end position="115"/>
    </location>
</feature>
<evidence type="ECO:0000313" key="2">
    <source>
        <dbReference type="EMBL" id="AZS39337.1"/>
    </source>
</evidence>
<dbReference type="GeneID" id="69644139"/>
<gene>
    <name evidence="2" type="ORF">CVS54_00639</name>
</gene>
<dbReference type="AlphaFoldDB" id="A0A147E320"/>
<evidence type="ECO:0000256" key="1">
    <source>
        <dbReference type="SAM" id="MobiDB-lite"/>
    </source>
</evidence>
<dbReference type="Proteomes" id="UP000274841">
    <property type="component" value="Chromosome"/>
</dbReference>
<dbReference type="EMBL" id="CP031422">
    <property type="protein sequence ID" value="AZS39337.1"/>
    <property type="molecule type" value="Genomic_DNA"/>
</dbReference>
<feature type="compositionally biased region" description="Polar residues" evidence="1">
    <location>
        <begin position="93"/>
        <end position="103"/>
    </location>
</feature>
<reference evidence="2 3" key="1">
    <citation type="submission" date="2018-08" db="EMBL/GenBank/DDBJ databases">
        <title>Microbacterium oxydans strain HG3.</title>
        <authorList>
            <person name="ORTET P."/>
        </authorList>
    </citation>
    <scope>NUCLEOTIDE SEQUENCE [LARGE SCALE GENOMIC DNA]</scope>
    <source>
        <strain evidence="2 3">HG3</strain>
    </source>
</reference>
<name>A0A147E320_9MICO</name>
<dbReference type="KEGG" id="moy:CVS54_00639"/>
<protein>
    <submittedName>
        <fullName evidence="2">Uncharacterized protein</fullName>
    </submittedName>
</protein>